<comment type="caution">
    <text evidence="3">The sequence shown here is derived from an EMBL/GenBank/DDBJ whole genome shotgun (WGS) entry which is preliminary data.</text>
</comment>
<reference evidence="3" key="1">
    <citation type="submission" date="2019-08" db="EMBL/GenBank/DDBJ databases">
        <authorList>
            <person name="Kucharzyk K."/>
            <person name="Murdoch R.W."/>
            <person name="Higgins S."/>
            <person name="Loffler F."/>
        </authorList>
    </citation>
    <scope>NUCLEOTIDE SEQUENCE</scope>
</reference>
<keyword evidence="1" id="KW-0963">Cytoplasm</keyword>
<dbReference type="GO" id="GO:0005829">
    <property type="term" value="C:cytosol"/>
    <property type="evidence" value="ECO:0007669"/>
    <property type="project" value="TreeGrafter"/>
</dbReference>
<dbReference type="HAMAP" id="MF_00023">
    <property type="entry name" value="SmpB"/>
    <property type="match status" value="1"/>
</dbReference>
<dbReference type="NCBIfam" id="TIGR00086">
    <property type="entry name" value="smpB"/>
    <property type="match status" value="1"/>
</dbReference>
<protein>
    <submittedName>
        <fullName evidence="3">SsrA-binding protein</fullName>
    </submittedName>
</protein>
<dbReference type="Pfam" id="PF01668">
    <property type="entry name" value="SmpB"/>
    <property type="match status" value="1"/>
</dbReference>
<dbReference type="EMBL" id="VSSQ01031537">
    <property type="protein sequence ID" value="MPM82455.1"/>
    <property type="molecule type" value="Genomic_DNA"/>
</dbReference>
<organism evidence="3">
    <name type="scientific">bioreactor metagenome</name>
    <dbReference type="NCBI Taxonomy" id="1076179"/>
    <lineage>
        <taxon>unclassified sequences</taxon>
        <taxon>metagenomes</taxon>
        <taxon>ecological metagenomes</taxon>
    </lineage>
</organism>
<evidence type="ECO:0000256" key="2">
    <source>
        <dbReference type="ARBA" id="ARBA00022884"/>
    </source>
</evidence>
<dbReference type="GO" id="GO:0003723">
    <property type="term" value="F:RNA binding"/>
    <property type="evidence" value="ECO:0007669"/>
    <property type="project" value="UniProtKB-KW"/>
</dbReference>
<proteinExistence type="inferred from homology"/>
<dbReference type="SUPFAM" id="SSF74982">
    <property type="entry name" value="Small protein B (SmpB)"/>
    <property type="match status" value="1"/>
</dbReference>
<evidence type="ECO:0000313" key="3">
    <source>
        <dbReference type="EMBL" id="MPM82455.1"/>
    </source>
</evidence>
<dbReference type="InterPro" id="IPR020081">
    <property type="entry name" value="SsrA-bd_prot_CS"/>
</dbReference>
<dbReference type="Gene3D" id="2.40.280.10">
    <property type="match status" value="1"/>
</dbReference>
<dbReference type="PANTHER" id="PTHR30308:SF2">
    <property type="entry name" value="SSRA-BINDING PROTEIN"/>
    <property type="match status" value="1"/>
</dbReference>
<accession>A0A645D001</accession>
<evidence type="ECO:0000256" key="1">
    <source>
        <dbReference type="ARBA" id="ARBA00022490"/>
    </source>
</evidence>
<name>A0A645D001_9ZZZZ</name>
<dbReference type="InterPro" id="IPR023620">
    <property type="entry name" value="SmpB"/>
</dbReference>
<dbReference type="InterPro" id="IPR000037">
    <property type="entry name" value="SsrA-bd_prot"/>
</dbReference>
<dbReference type="GO" id="GO:0070930">
    <property type="term" value="P:trans-translation-dependent protein tagging"/>
    <property type="evidence" value="ECO:0007669"/>
    <property type="project" value="TreeGrafter"/>
</dbReference>
<dbReference type="PANTHER" id="PTHR30308">
    <property type="entry name" value="TMRNA-BINDING COMPONENT OF TRANS-TRANSLATION TAGGING COMPLEX"/>
    <property type="match status" value="1"/>
</dbReference>
<dbReference type="CDD" id="cd09294">
    <property type="entry name" value="SmpB"/>
    <property type="match status" value="1"/>
</dbReference>
<dbReference type="PROSITE" id="PS01317">
    <property type="entry name" value="SSRP"/>
    <property type="match status" value="1"/>
</dbReference>
<dbReference type="AlphaFoldDB" id="A0A645D001"/>
<keyword evidence="2" id="KW-0694">RNA-binding</keyword>
<sequence length="149" mass="17532">MRKSISYNRKAKHDYFLEDYFDAGIVLFGTEIKAIRKGSAQIKDAYVNIENGEAFIEEMYIGHYEQGNRFNHEERRPRKLLMHKHEIRLLAQKVKLKGYTIVPLDLYLDKGMAKLEIALAKGKDLYDKRQSLKSKDAQREIAKSLKNYY</sequence>
<dbReference type="NCBIfam" id="NF003843">
    <property type="entry name" value="PRK05422.1"/>
    <property type="match status" value="1"/>
</dbReference>
<gene>
    <name evidence="3" type="primary">smpB_43</name>
    <name evidence="3" type="ORF">SDC9_129516</name>
</gene>